<dbReference type="OrthoDB" id="9801841at2"/>
<comment type="caution">
    <text evidence="7">The sequence shown here is derived from an EMBL/GenBank/DDBJ whole genome shotgun (WGS) entry which is preliminary data.</text>
</comment>
<dbReference type="PANTHER" id="PTHR43289:SF33">
    <property type="entry name" value="SERINE_THREONINE KINASE 31"/>
    <property type="match status" value="1"/>
</dbReference>
<dbReference type="SUPFAM" id="SSF56112">
    <property type="entry name" value="Protein kinase-like (PK-like)"/>
    <property type="match status" value="1"/>
</dbReference>
<dbReference type="EC" id="2.7.11.1" evidence="7"/>
<feature type="domain" description="Protein kinase" evidence="6">
    <location>
        <begin position="553"/>
        <end position="819"/>
    </location>
</feature>
<dbReference type="GO" id="GO:0004674">
    <property type="term" value="F:protein serine/threonine kinase activity"/>
    <property type="evidence" value="ECO:0007669"/>
    <property type="project" value="UniProtKB-EC"/>
</dbReference>
<feature type="region of interest" description="Disordered" evidence="5">
    <location>
        <begin position="96"/>
        <end position="117"/>
    </location>
</feature>
<name>A0A2S9YJ60_9BACT</name>
<evidence type="ECO:0000256" key="1">
    <source>
        <dbReference type="ARBA" id="ARBA00022679"/>
    </source>
</evidence>
<dbReference type="PROSITE" id="PS50011">
    <property type="entry name" value="PROTEIN_KINASE_DOM"/>
    <property type="match status" value="1"/>
</dbReference>
<dbReference type="RefSeq" id="WP_106091692.1">
    <property type="nucleotide sequence ID" value="NZ_PVNL01000097.1"/>
</dbReference>
<protein>
    <submittedName>
        <fullName evidence="7">Serine/threonine-protein kinase PknA</fullName>
        <ecNumber evidence="7">2.7.11.1</ecNumber>
    </submittedName>
</protein>
<dbReference type="Gene3D" id="1.10.510.10">
    <property type="entry name" value="Transferase(Phosphotransferase) domain 1"/>
    <property type="match status" value="1"/>
</dbReference>
<accession>A0A2S9YJ60</accession>
<keyword evidence="1 7" id="KW-0808">Transferase</keyword>
<keyword evidence="3 7" id="KW-0418">Kinase</keyword>
<sequence length="824" mass="91177">MVLLRTDTFQKSFEKLNREKALRVEHVLEKLRADPQNVSFSTLRASGATLRVVRVGRATRLVLGKVEEDLLLLYVGAHDDAFRWVDRASLSPEALSSKAASSKPVESPTDTIEVPDEPSENPVVIRLEALSDDEVGLLELGPAMIGRLRATRSEEDIMELVEEVEAVSPTLAEALLRVLLGESPAEIRREIFSVTPRPKGSERLGAAEHRFRRYSADASASWAFSSHLVVARYPAPIALAWSRFCACSEPRTRLEALFFALESTVKFLCCVALAELVALCAQRGDEVLLHHGKLKNFEKQQRTMLGGWTSLLRHLAETLADEEPGFVDKLPEVCGSGTLFDRHVDTIKETRNDVAHAEGSIAISSDECLILLEELRPRMEVVLSQSRFLCETPLAFAQRHQFGARSYLQVFGCMGAAAPSSQHFSEIDAESLLGVRSSCPFLVSSDATKIRYLWPFVHARRSAVDGEPGLYLFKELQSGAAAKFLARVHCSGIRSRDPWQLTLAPEPKCDFTWLLKELDGFPHTQTVAPDPSLATLADRPSIGRLIDKTVGDCLLHDVIAAGGFGVVYLAHSNVHGQVAVKVLENVSDTSTRNRFLAEIEKMQELSHPNLIDVLDHGTENINGRMYPWYAMPFADGGDLRRLIQQRVRRADGEAVLETEAERVQLRHQFSAVCQGLGHLHSRGHVHRDVKPANVLLMNDGSIRLADFGLVKSLNPTAKTLGQRRMTSIGAVLGTDDYMAPEQRLGRDVETSADIFSLGILLGELLFGRCPQQEPVDTGSPLSSSSEIAQLPVGLRDLLIDSTNVDPEERPDIEQVHRRFLEGMR</sequence>
<dbReference type="Proteomes" id="UP000238823">
    <property type="component" value="Unassembled WGS sequence"/>
</dbReference>
<gene>
    <name evidence="7" type="primary">pknA_7</name>
    <name evidence="7" type="ORF">ENSA7_47760</name>
</gene>
<dbReference type="InterPro" id="IPR011009">
    <property type="entry name" value="Kinase-like_dom_sf"/>
</dbReference>
<dbReference type="CDD" id="cd14014">
    <property type="entry name" value="STKc_PknB_like"/>
    <property type="match status" value="1"/>
</dbReference>
<evidence type="ECO:0000313" key="8">
    <source>
        <dbReference type="Proteomes" id="UP000238823"/>
    </source>
</evidence>
<dbReference type="EMBL" id="PVNL01000097">
    <property type="protein sequence ID" value="PRQ05147.1"/>
    <property type="molecule type" value="Genomic_DNA"/>
</dbReference>
<dbReference type="GO" id="GO:0005524">
    <property type="term" value="F:ATP binding"/>
    <property type="evidence" value="ECO:0007669"/>
    <property type="project" value="UniProtKB-KW"/>
</dbReference>
<keyword evidence="4" id="KW-0067">ATP-binding</keyword>
<evidence type="ECO:0000256" key="2">
    <source>
        <dbReference type="ARBA" id="ARBA00022741"/>
    </source>
</evidence>
<dbReference type="AlphaFoldDB" id="A0A2S9YJ60"/>
<dbReference type="SMART" id="SM00220">
    <property type="entry name" value="S_TKc"/>
    <property type="match status" value="1"/>
</dbReference>
<evidence type="ECO:0000259" key="6">
    <source>
        <dbReference type="PROSITE" id="PS50011"/>
    </source>
</evidence>
<dbReference type="Pfam" id="PF00069">
    <property type="entry name" value="Pkinase"/>
    <property type="match status" value="1"/>
</dbReference>
<organism evidence="7 8">
    <name type="scientific">Enhygromyxa salina</name>
    <dbReference type="NCBI Taxonomy" id="215803"/>
    <lineage>
        <taxon>Bacteria</taxon>
        <taxon>Pseudomonadati</taxon>
        <taxon>Myxococcota</taxon>
        <taxon>Polyangia</taxon>
        <taxon>Nannocystales</taxon>
        <taxon>Nannocystaceae</taxon>
        <taxon>Enhygromyxa</taxon>
    </lineage>
</organism>
<evidence type="ECO:0000313" key="7">
    <source>
        <dbReference type="EMBL" id="PRQ05147.1"/>
    </source>
</evidence>
<evidence type="ECO:0000256" key="3">
    <source>
        <dbReference type="ARBA" id="ARBA00022777"/>
    </source>
</evidence>
<keyword evidence="2" id="KW-0547">Nucleotide-binding</keyword>
<proteinExistence type="predicted"/>
<dbReference type="PANTHER" id="PTHR43289">
    <property type="entry name" value="MITOGEN-ACTIVATED PROTEIN KINASE KINASE KINASE 20-RELATED"/>
    <property type="match status" value="1"/>
</dbReference>
<evidence type="ECO:0000256" key="5">
    <source>
        <dbReference type="SAM" id="MobiDB-lite"/>
    </source>
</evidence>
<evidence type="ECO:0000256" key="4">
    <source>
        <dbReference type="ARBA" id="ARBA00022840"/>
    </source>
</evidence>
<reference evidence="7 8" key="1">
    <citation type="submission" date="2018-03" db="EMBL/GenBank/DDBJ databases">
        <title>Draft Genome Sequences of the Obligatory Marine Myxobacteria Enhygromyxa salina SWB007.</title>
        <authorList>
            <person name="Poehlein A."/>
            <person name="Moghaddam J.A."/>
            <person name="Harms H."/>
            <person name="Alanjari M."/>
            <person name="Koenig G.M."/>
            <person name="Daniel R."/>
            <person name="Schaeberle T.F."/>
        </authorList>
    </citation>
    <scope>NUCLEOTIDE SEQUENCE [LARGE SCALE GENOMIC DNA]</scope>
    <source>
        <strain evidence="7 8">SWB007</strain>
    </source>
</reference>
<dbReference type="InterPro" id="IPR000719">
    <property type="entry name" value="Prot_kinase_dom"/>
</dbReference>